<reference evidence="2 3" key="1">
    <citation type="submission" date="2014-02" db="EMBL/GenBank/DDBJ databases">
        <title>The genome sequence of Colletotrichum salicis CBS 607.94.</title>
        <authorList>
            <person name="Baroncelli R."/>
            <person name="Thon M.R."/>
        </authorList>
    </citation>
    <scope>NUCLEOTIDE SEQUENCE [LARGE SCALE GENOMIC DNA]</scope>
    <source>
        <strain evidence="2 3">CBS 607.94</strain>
    </source>
</reference>
<dbReference type="AlphaFoldDB" id="A0A135V691"/>
<evidence type="ECO:0000256" key="1">
    <source>
        <dbReference type="SAM" id="MobiDB-lite"/>
    </source>
</evidence>
<feature type="compositionally biased region" description="Low complexity" evidence="1">
    <location>
        <begin position="35"/>
        <end position="45"/>
    </location>
</feature>
<protein>
    <submittedName>
        <fullName evidence="2">Uncharacterized protein</fullName>
    </submittedName>
</protein>
<evidence type="ECO:0000313" key="3">
    <source>
        <dbReference type="Proteomes" id="UP000070121"/>
    </source>
</evidence>
<proteinExistence type="predicted"/>
<feature type="region of interest" description="Disordered" evidence="1">
    <location>
        <begin position="32"/>
        <end position="76"/>
    </location>
</feature>
<dbReference type="Proteomes" id="UP000070121">
    <property type="component" value="Unassembled WGS sequence"/>
</dbReference>
<name>A0A135V691_9PEZI</name>
<organism evidence="2 3">
    <name type="scientific">Colletotrichum salicis</name>
    <dbReference type="NCBI Taxonomy" id="1209931"/>
    <lineage>
        <taxon>Eukaryota</taxon>
        <taxon>Fungi</taxon>
        <taxon>Dikarya</taxon>
        <taxon>Ascomycota</taxon>
        <taxon>Pezizomycotina</taxon>
        <taxon>Sordariomycetes</taxon>
        <taxon>Hypocreomycetidae</taxon>
        <taxon>Glomerellales</taxon>
        <taxon>Glomerellaceae</taxon>
        <taxon>Colletotrichum</taxon>
        <taxon>Colletotrichum acutatum species complex</taxon>
    </lineage>
</organism>
<gene>
    <name evidence="2" type="ORF">CSAL01_02083</name>
</gene>
<dbReference type="EMBL" id="JFFI01000374">
    <property type="protein sequence ID" value="KXH68162.1"/>
    <property type="molecule type" value="Genomic_DNA"/>
</dbReference>
<keyword evidence="3" id="KW-1185">Reference proteome</keyword>
<sequence length="76" mass="8544">MGSTRKVPSSNFDITNLNDIEARTDLRTDFRTYAPNRSEPSPSSRCRNRSCHGAETNAMRNRKYRELGRPAAGIAT</sequence>
<accession>A0A135V691</accession>
<comment type="caution">
    <text evidence="2">The sequence shown here is derived from an EMBL/GenBank/DDBJ whole genome shotgun (WGS) entry which is preliminary data.</text>
</comment>
<evidence type="ECO:0000313" key="2">
    <source>
        <dbReference type="EMBL" id="KXH68162.1"/>
    </source>
</evidence>